<sequence>MLTKVAKLAFKRGILKCDRGTNSVAQQLRRLLGARKDSQTGITPTTEPRRWWAVEEDNRLRELYAKHKAEHADARTVVPAAAAEFAEETGIRVHVVGCRIRTLLREDGTWRVKPRKKKIQIQLDELAGKRKPRKGRQRRFLDSETEEDEDGYGIDTDSSSAVDTDYPAAAAAMDPDLTYPTYTARTSDPTHIGTAYAMAPDPDLPPALAHDTPLGLLAETALEGSAERYTLPPAQPLPLREPAGSRPGPLAPGLIPGEPLPLREPAGEGLAQQSRGSPRLGAEAAPCTLRAPGPGPPARFLGPYDGAAYAAGGNSYPAAGAAGGSGPGLLGPGLGPGPAGPLPRLAPAEEGSLGFLRQPPYPPGPLGLRTHPVLGVGPGHMPSVMSPPPDRPPASSVRCQFILSKAKLPR</sequence>
<comment type="caution">
    <text evidence="2">The sequence shown here is derived from an EMBL/GenBank/DDBJ whole genome shotgun (WGS) entry which is preliminary data.</text>
</comment>
<protein>
    <submittedName>
        <fullName evidence="2">Uncharacterized protein</fullName>
    </submittedName>
</protein>
<feature type="compositionally biased region" description="Basic residues" evidence="1">
    <location>
        <begin position="129"/>
        <end position="138"/>
    </location>
</feature>
<dbReference type="Proteomes" id="UP000612055">
    <property type="component" value="Unassembled WGS sequence"/>
</dbReference>
<feature type="compositionally biased region" description="Acidic residues" evidence="1">
    <location>
        <begin position="143"/>
        <end position="152"/>
    </location>
</feature>
<evidence type="ECO:0000313" key="2">
    <source>
        <dbReference type="EMBL" id="KAG2494901.1"/>
    </source>
</evidence>
<keyword evidence="3" id="KW-1185">Reference proteome</keyword>
<feature type="region of interest" description="Disordered" evidence="1">
    <location>
        <begin position="352"/>
        <end position="396"/>
    </location>
</feature>
<evidence type="ECO:0000313" key="3">
    <source>
        <dbReference type="Proteomes" id="UP000612055"/>
    </source>
</evidence>
<proteinExistence type="predicted"/>
<feature type="region of interest" description="Disordered" evidence="1">
    <location>
        <begin position="230"/>
        <end position="281"/>
    </location>
</feature>
<dbReference type="EMBL" id="JAEHOE010000027">
    <property type="protein sequence ID" value="KAG2494901.1"/>
    <property type="molecule type" value="Genomic_DNA"/>
</dbReference>
<dbReference type="AlphaFoldDB" id="A0A835Y656"/>
<accession>A0A835Y656</accession>
<evidence type="ECO:0000256" key="1">
    <source>
        <dbReference type="SAM" id="MobiDB-lite"/>
    </source>
</evidence>
<name>A0A835Y656_9CHLO</name>
<feature type="region of interest" description="Disordered" evidence="1">
    <location>
        <begin position="126"/>
        <end position="162"/>
    </location>
</feature>
<gene>
    <name evidence="2" type="ORF">HYH03_006836</name>
</gene>
<reference evidence="2" key="1">
    <citation type="journal article" date="2020" name="bioRxiv">
        <title>Comparative genomics of Chlamydomonas.</title>
        <authorList>
            <person name="Craig R.J."/>
            <person name="Hasan A.R."/>
            <person name="Ness R.W."/>
            <person name="Keightley P.D."/>
        </authorList>
    </citation>
    <scope>NUCLEOTIDE SEQUENCE</scope>
    <source>
        <strain evidence="2">CCAP 11/70</strain>
    </source>
</reference>
<organism evidence="2 3">
    <name type="scientific">Edaphochlamys debaryana</name>
    <dbReference type="NCBI Taxonomy" id="47281"/>
    <lineage>
        <taxon>Eukaryota</taxon>
        <taxon>Viridiplantae</taxon>
        <taxon>Chlorophyta</taxon>
        <taxon>core chlorophytes</taxon>
        <taxon>Chlorophyceae</taxon>
        <taxon>CS clade</taxon>
        <taxon>Chlamydomonadales</taxon>
        <taxon>Chlamydomonadales incertae sedis</taxon>
        <taxon>Edaphochlamys</taxon>
    </lineage>
</organism>